<feature type="compositionally biased region" description="Basic residues" evidence="1">
    <location>
        <begin position="779"/>
        <end position="788"/>
    </location>
</feature>
<feature type="region of interest" description="Disordered" evidence="1">
    <location>
        <begin position="271"/>
        <end position="295"/>
    </location>
</feature>
<protein>
    <submittedName>
        <fullName evidence="2">Uncharacterized protein TCIL3000_10_4950</fullName>
    </submittedName>
</protein>
<organism evidence="2">
    <name type="scientific">Trypanosoma congolense (strain IL3000)</name>
    <dbReference type="NCBI Taxonomy" id="1068625"/>
    <lineage>
        <taxon>Eukaryota</taxon>
        <taxon>Discoba</taxon>
        <taxon>Euglenozoa</taxon>
        <taxon>Kinetoplastea</taxon>
        <taxon>Metakinetoplastina</taxon>
        <taxon>Trypanosomatida</taxon>
        <taxon>Trypanosomatidae</taxon>
        <taxon>Trypanosoma</taxon>
        <taxon>Nannomonas</taxon>
    </lineage>
</organism>
<dbReference type="EMBL" id="HE575323">
    <property type="protein sequence ID" value="CCC93732.1"/>
    <property type="molecule type" value="Genomic_DNA"/>
</dbReference>
<name>G0UWG6_TRYCI</name>
<sequence length="788" mass="85533">MGVPDFLKFVSRVTPGALCRVPRGDAVSSLHFDFILIDATNALQTVGLETLGSFLRQKQVRVRRAVIFAVDAQRHRRNTVRASRTHSTVLDADVAVQKFCADLQCHYDRLQGSSSPKVLISGRHVAGEADYKILDIQRFIISQSLVNNDDGSLPTFCLISEDSDVLCGALCGPAPQTVSIVTKLRDTMMDLCVLRVTHVLAYVGICLEAFGSEAIADQRNTSDVETGCDSHQIKENDANCHGGVVRNDESGAEEFVTRRKKVDGPMVSTGSRIVLSDSDDDDDVDDGVKDVDNSKKSGTLQQKVCPFSATGAPYKAAVSEILHGGCVDMVFLFVIIMGNGGNVPPLIRGATKVDAQSCWRKYCKMKYHTAEPGREKEMGRSLIDLNGIINLQGTQPNNVASVIVDCSFLCDLLDSAQYADNESRPVSDEDRERALLYLSQAAYATLRYIVGCNIRVLPTGEKFDTFLDSRPLAESEVTFPSVFAFLSLLRECKKKTLSFPLTRLATASVLAKAAKGPAAVGEVVAAERNSASDGRSGGGVVLEMDVINTLTLTSVGVVSGRLQTTRLRNLVSSPSSVSRIDCNSVFDCIMHINKTRSTNFRGGPSSSKADMSVFSQLLLMWRRTFQLGISKLVEIARKEFSVPVLGAGNDNEVAEAFGGNHKHMARSSSAKMSYSFELRRMAPVLVAEGSDSAGKAAAEPKSKAALLQALRVSYDYAQPLQAPVSKGADCDGDSHRSSGKGKIEFTAKRPSESRSDDLQRMNDQSVKRVRRDPAEGLAKKHHKSSKRP</sequence>
<feature type="region of interest" description="Disordered" evidence="1">
    <location>
        <begin position="723"/>
        <end position="788"/>
    </location>
</feature>
<reference evidence="2" key="1">
    <citation type="journal article" date="2012" name="Proc. Natl. Acad. Sci. U.S.A.">
        <title>Antigenic diversity is generated by distinct evolutionary mechanisms in African trypanosome species.</title>
        <authorList>
            <person name="Jackson A.P."/>
            <person name="Berry A."/>
            <person name="Aslett M."/>
            <person name="Allison H.C."/>
            <person name="Burton P."/>
            <person name="Vavrova-Anderson J."/>
            <person name="Brown R."/>
            <person name="Browne H."/>
            <person name="Corton N."/>
            <person name="Hauser H."/>
            <person name="Gamble J."/>
            <person name="Gilderthorp R."/>
            <person name="Marcello L."/>
            <person name="McQuillan J."/>
            <person name="Otto T.D."/>
            <person name="Quail M.A."/>
            <person name="Sanders M.J."/>
            <person name="van Tonder A."/>
            <person name="Ginger M.L."/>
            <person name="Field M.C."/>
            <person name="Barry J.D."/>
            <person name="Hertz-Fowler C."/>
            <person name="Berriman M."/>
        </authorList>
    </citation>
    <scope>NUCLEOTIDE SEQUENCE</scope>
    <source>
        <strain evidence="2">IL3000</strain>
    </source>
</reference>
<feature type="compositionally biased region" description="Basic and acidic residues" evidence="1">
    <location>
        <begin position="728"/>
        <end position="760"/>
    </location>
</feature>
<accession>G0UWG6</accession>
<evidence type="ECO:0000256" key="1">
    <source>
        <dbReference type="SAM" id="MobiDB-lite"/>
    </source>
</evidence>
<gene>
    <name evidence="2" type="ORF">TCIL3000_10_4950</name>
</gene>
<dbReference type="AlphaFoldDB" id="G0UWG6"/>
<evidence type="ECO:0000313" key="2">
    <source>
        <dbReference type="EMBL" id="CCC93732.1"/>
    </source>
</evidence>
<proteinExistence type="predicted"/>
<dbReference type="VEuPathDB" id="TriTrypDB:TcIL3000_10_4950"/>
<feature type="compositionally biased region" description="Basic and acidic residues" evidence="1">
    <location>
        <begin position="286"/>
        <end position="295"/>
    </location>
</feature>